<dbReference type="InterPro" id="IPR018062">
    <property type="entry name" value="HTH_AraC-typ_CS"/>
</dbReference>
<dbReference type="AlphaFoldDB" id="A0A371PPG4"/>
<dbReference type="Pfam" id="PF01497">
    <property type="entry name" value="Peripla_BP_2"/>
    <property type="match status" value="1"/>
</dbReference>
<dbReference type="EMBL" id="QUBQ01000001">
    <property type="protein sequence ID" value="REK77707.1"/>
    <property type="molecule type" value="Genomic_DNA"/>
</dbReference>
<dbReference type="Proteomes" id="UP000261905">
    <property type="component" value="Unassembled WGS sequence"/>
</dbReference>
<dbReference type="PROSITE" id="PS00041">
    <property type="entry name" value="HTH_ARAC_FAMILY_1"/>
    <property type="match status" value="1"/>
</dbReference>
<protein>
    <submittedName>
        <fullName evidence="5">Helix-turn-helix domain-containing protein</fullName>
    </submittedName>
</protein>
<dbReference type="Pfam" id="PF02311">
    <property type="entry name" value="AraC_binding"/>
    <property type="match status" value="1"/>
</dbReference>
<evidence type="ECO:0000313" key="5">
    <source>
        <dbReference type="EMBL" id="REK77707.1"/>
    </source>
</evidence>
<reference evidence="5 6" key="1">
    <citation type="submission" date="2018-08" db="EMBL/GenBank/DDBJ databases">
        <title>Paenibacillus sp. M4BSY-1, whole genome shotgun sequence.</title>
        <authorList>
            <person name="Tuo L."/>
        </authorList>
    </citation>
    <scope>NUCLEOTIDE SEQUENCE [LARGE SCALE GENOMIC DNA]</scope>
    <source>
        <strain evidence="5 6">M4BSY-1</strain>
    </source>
</reference>
<proteinExistence type="predicted"/>
<dbReference type="GO" id="GO:0003700">
    <property type="term" value="F:DNA-binding transcription factor activity"/>
    <property type="evidence" value="ECO:0007669"/>
    <property type="project" value="InterPro"/>
</dbReference>
<dbReference type="InterPro" id="IPR009057">
    <property type="entry name" value="Homeodomain-like_sf"/>
</dbReference>
<keyword evidence="1" id="KW-0805">Transcription regulation</keyword>
<dbReference type="PROSITE" id="PS01124">
    <property type="entry name" value="HTH_ARAC_FAMILY_2"/>
    <property type="match status" value="1"/>
</dbReference>
<dbReference type="Gene3D" id="1.10.10.60">
    <property type="entry name" value="Homeodomain-like"/>
    <property type="match status" value="2"/>
</dbReference>
<dbReference type="RefSeq" id="WP_116045507.1">
    <property type="nucleotide sequence ID" value="NZ_QUBQ01000001.1"/>
</dbReference>
<dbReference type="SMART" id="SM00342">
    <property type="entry name" value="HTH_ARAC"/>
    <property type="match status" value="1"/>
</dbReference>
<evidence type="ECO:0000313" key="6">
    <source>
        <dbReference type="Proteomes" id="UP000261905"/>
    </source>
</evidence>
<gene>
    <name evidence="5" type="ORF">DX130_12150</name>
</gene>
<sequence length="541" mass="62101">MREGLEELLMPTFANGNDSALVYFLSTAHKRNITGALLARRIRISAYLLCFVTEGEGVAVLGGAVHRIRPFQLYLLVPGMMVEFLEQAGTIHYYGIRFEPVRLVRSKGSYEVAASSALPAGLSPGFISVRDPQWVCQQIIQLYQHNRRRRGGNGDSLGLRIQLEQFIHQILQNESEQPATTQDERVERSIRYMEQHYQKKVSIEQLALAAGGMSSVAYSLLFRNETGLPPVEYLNNMRMKRAKQMLSEKNSRVKEVAEAVGFRSPFYFSRMFQRMVGVSPTMYMKRGMLKVAVASSLRFGDHLRAVGIEPICEVDLFHYPHISHELYADQLGRQLKELELSNPDLIICDHYHTEFKDKFKRTAAPVFMDFSIWDWKRNFERIAELVKREREASETLARLYVQIEAAGGKLRKKLGAERVTMMQVSHLAIGIQGREHHPLNELVYGELALRGCGQVPPELWRWQLQPESMPILETEHLFTHHHHVLAGSDRMYERLVQTEAWGQISAVRNGRLHTIPNWFLMSWTPLGRLRIVNELLAAFDD</sequence>
<dbReference type="Gene3D" id="3.40.50.1980">
    <property type="entry name" value="Nitrogenase molybdenum iron protein domain"/>
    <property type="match status" value="1"/>
</dbReference>
<dbReference type="PANTHER" id="PTHR43280">
    <property type="entry name" value="ARAC-FAMILY TRANSCRIPTIONAL REGULATOR"/>
    <property type="match status" value="1"/>
</dbReference>
<evidence type="ECO:0000256" key="3">
    <source>
        <dbReference type="ARBA" id="ARBA00023163"/>
    </source>
</evidence>
<comment type="caution">
    <text evidence="5">The sequence shown here is derived from an EMBL/GenBank/DDBJ whole genome shotgun (WGS) entry which is preliminary data.</text>
</comment>
<name>A0A371PPG4_9BACL</name>
<dbReference type="OrthoDB" id="9807321at2"/>
<evidence type="ECO:0000256" key="1">
    <source>
        <dbReference type="ARBA" id="ARBA00023015"/>
    </source>
</evidence>
<keyword evidence="2" id="KW-0238">DNA-binding</keyword>
<dbReference type="InterPro" id="IPR037923">
    <property type="entry name" value="HTH-like"/>
</dbReference>
<dbReference type="SUPFAM" id="SSF51215">
    <property type="entry name" value="Regulatory protein AraC"/>
    <property type="match status" value="1"/>
</dbReference>
<dbReference type="PANTHER" id="PTHR43280:SF30">
    <property type="entry name" value="MMSAB OPERON REGULATORY PROTEIN"/>
    <property type="match status" value="1"/>
</dbReference>
<keyword evidence="3" id="KW-0804">Transcription</keyword>
<accession>A0A371PPG4</accession>
<dbReference type="InterPro" id="IPR018060">
    <property type="entry name" value="HTH_AraC"/>
</dbReference>
<evidence type="ECO:0000256" key="2">
    <source>
        <dbReference type="ARBA" id="ARBA00023125"/>
    </source>
</evidence>
<dbReference type="PRINTS" id="PR00032">
    <property type="entry name" value="HTHARAC"/>
</dbReference>
<dbReference type="SUPFAM" id="SSF46689">
    <property type="entry name" value="Homeodomain-like"/>
    <property type="match status" value="2"/>
</dbReference>
<dbReference type="InterPro" id="IPR020449">
    <property type="entry name" value="Tscrpt_reg_AraC-type_HTH"/>
</dbReference>
<dbReference type="InterPro" id="IPR002491">
    <property type="entry name" value="ABC_transptr_periplasmic_BD"/>
</dbReference>
<dbReference type="GO" id="GO:0043565">
    <property type="term" value="F:sequence-specific DNA binding"/>
    <property type="evidence" value="ECO:0007669"/>
    <property type="project" value="InterPro"/>
</dbReference>
<dbReference type="Pfam" id="PF12833">
    <property type="entry name" value="HTH_18"/>
    <property type="match status" value="1"/>
</dbReference>
<organism evidence="5 6">
    <name type="scientific">Paenibacillus paeoniae</name>
    <dbReference type="NCBI Taxonomy" id="2292705"/>
    <lineage>
        <taxon>Bacteria</taxon>
        <taxon>Bacillati</taxon>
        <taxon>Bacillota</taxon>
        <taxon>Bacilli</taxon>
        <taxon>Bacillales</taxon>
        <taxon>Paenibacillaceae</taxon>
        <taxon>Paenibacillus</taxon>
    </lineage>
</organism>
<feature type="domain" description="HTH araC/xylS-type" evidence="4">
    <location>
        <begin position="187"/>
        <end position="286"/>
    </location>
</feature>
<evidence type="ECO:0000259" key="4">
    <source>
        <dbReference type="PROSITE" id="PS01124"/>
    </source>
</evidence>
<keyword evidence="6" id="KW-1185">Reference proteome</keyword>
<dbReference type="SUPFAM" id="SSF53807">
    <property type="entry name" value="Helical backbone' metal receptor"/>
    <property type="match status" value="1"/>
</dbReference>
<dbReference type="InterPro" id="IPR003313">
    <property type="entry name" value="AraC-bd"/>
</dbReference>